<feature type="transmembrane region" description="Helical" evidence="6">
    <location>
        <begin position="216"/>
        <end position="237"/>
    </location>
</feature>
<evidence type="ECO:0000313" key="8">
    <source>
        <dbReference type="Proteomes" id="UP000053904"/>
    </source>
</evidence>
<comment type="subcellular location">
    <subcellularLocation>
        <location evidence="1">Membrane</location>
        <topology evidence="1">Multi-pass membrane protein</topology>
    </subcellularLocation>
</comment>
<evidence type="ECO:0000256" key="3">
    <source>
        <dbReference type="ARBA" id="ARBA00022692"/>
    </source>
</evidence>
<protein>
    <submittedName>
        <fullName evidence="7">Membrane protein</fullName>
    </submittedName>
</protein>
<dbReference type="InterPro" id="IPR002549">
    <property type="entry name" value="AI-2E-like"/>
</dbReference>
<dbReference type="Proteomes" id="UP000053904">
    <property type="component" value="Unassembled WGS sequence"/>
</dbReference>
<dbReference type="EMBL" id="LGGO01000163">
    <property type="protein sequence ID" value="KUK76359.1"/>
    <property type="molecule type" value="Genomic_DNA"/>
</dbReference>
<dbReference type="AlphaFoldDB" id="A0A117LZT2"/>
<feature type="transmembrane region" description="Helical" evidence="6">
    <location>
        <begin position="66"/>
        <end position="96"/>
    </location>
</feature>
<dbReference type="Pfam" id="PF01594">
    <property type="entry name" value="AI-2E_transport"/>
    <property type="match status" value="1"/>
</dbReference>
<dbReference type="PANTHER" id="PTHR21716:SF4">
    <property type="entry name" value="TRANSMEMBRANE PROTEIN 245"/>
    <property type="match status" value="1"/>
</dbReference>
<evidence type="ECO:0000313" key="7">
    <source>
        <dbReference type="EMBL" id="KUK76359.1"/>
    </source>
</evidence>
<comment type="similarity">
    <text evidence="2">Belongs to the autoinducer-2 exporter (AI-2E) (TC 2.A.86) family.</text>
</comment>
<feature type="transmembrane region" description="Helical" evidence="6">
    <location>
        <begin position="313"/>
        <end position="343"/>
    </location>
</feature>
<organism evidence="7 8">
    <name type="scientific">candidate division WS6 bacterium 34_10</name>
    <dbReference type="NCBI Taxonomy" id="1641389"/>
    <lineage>
        <taxon>Bacteria</taxon>
        <taxon>Candidatus Dojkabacteria</taxon>
    </lineage>
</organism>
<gene>
    <name evidence="7" type="ORF">XD93_0963</name>
</gene>
<keyword evidence="5 6" id="KW-0472">Membrane</keyword>
<keyword evidence="3 6" id="KW-0812">Transmembrane</keyword>
<feature type="transmembrane region" description="Helical" evidence="6">
    <location>
        <begin position="167"/>
        <end position="185"/>
    </location>
</feature>
<reference evidence="8" key="1">
    <citation type="journal article" date="2015" name="MBio">
        <title>Genome-Resolved Metagenomic Analysis Reveals Roles for Candidate Phyla and Other Microbial Community Members in Biogeochemical Transformations in Oil Reservoirs.</title>
        <authorList>
            <person name="Hu P."/>
            <person name="Tom L."/>
            <person name="Singh A."/>
            <person name="Thomas B.C."/>
            <person name="Baker B.J."/>
            <person name="Piceno Y.M."/>
            <person name="Andersen G.L."/>
            <person name="Banfield J.F."/>
        </authorList>
    </citation>
    <scope>NUCLEOTIDE SEQUENCE [LARGE SCALE GENOMIC DNA]</scope>
</reference>
<evidence type="ECO:0000256" key="1">
    <source>
        <dbReference type="ARBA" id="ARBA00004141"/>
    </source>
</evidence>
<dbReference type="GO" id="GO:0016020">
    <property type="term" value="C:membrane"/>
    <property type="evidence" value="ECO:0007669"/>
    <property type="project" value="UniProtKB-SubCell"/>
</dbReference>
<feature type="transmembrane region" description="Helical" evidence="6">
    <location>
        <begin position="243"/>
        <end position="263"/>
    </location>
</feature>
<keyword evidence="4 6" id="KW-1133">Transmembrane helix</keyword>
<evidence type="ECO:0000256" key="6">
    <source>
        <dbReference type="SAM" id="Phobius"/>
    </source>
</evidence>
<name>A0A117LZT2_9BACT</name>
<comment type="caution">
    <text evidence="7">The sequence shown here is derived from an EMBL/GenBank/DDBJ whole genome shotgun (WGS) entry which is preliminary data.</text>
</comment>
<evidence type="ECO:0000256" key="5">
    <source>
        <dbReference type="ARBA" id="ARBA00023136"/>
    </source>
</evidence>
<proteinExistence type="inferred from homology"/>
<feature type="transmembrane region" description="Helical" evidence="6">
    <location>
        <begin position="12"/>
        <end position="30"/>
    </location>
</feature>
<feature type="transmembrane region" description="Helical" evidence="6">
    <location>
        <begin position="270"/>
        <end position="293"/>
    </location>
</feature>
<evidence type="ECO:0000256" key="4">
    <source>
        <dbReference type="ARBA" id="ARBA00022989"/>
    </source>
</evidence>
<evidence type="ECO:0000256" key="2">
    <source>
        <dbReference type="ARBA" id="ARBA00009773"/>
    </source>
</evidence>
<accession>A0A117LZT2</accession>
<feature type="transmembrane region" description="Helical" evidence="6">
    <location>
        <begin position="36"/>
        <end position="54"/>
    </location>
</feature>
<sequence>MAKKYFEKKYSKLLFGIIALILLILAILVARPYLNTIILAVIVSYILQPIYKFLTKKVKTKKISASILSTFLIILLTMVLGFLLVIAVINIASLVLEQVNNLRVENTSTVDYLQDAILWINTQLDNLNIPVAFTLEEIIANLRSSIASLINNLLGTVSSISSFSVDAIFQLIIFYGLIYTIVPHFDKSIYSIKNIIPLDEEITTLYLDRTLDTAKAMAGGLLVVAMVQGLVAGFILYILGTPYIFLVILLVSIFSFIPLLGTGMITFPIAFIYIITGQVWKGVVLAIFQLLVIGEIDGILRAHLIPKDVHMPIFISFIAIFGGLALWGIWGLIYGPVIFILFLTTIEVVKKYYIPSLKEK</sequence>
<dbReference type="PANTHER" id="PTHR21716">
    <property type="entry name" value="TRANSMEMBRANE PROTEIN"/>
    <property type="match status" value="1"/>
</dbReference>